<keyword evidence="3" id="KW-1185">Reference proteome</keyword>
<dbReference type="Pfam" id="PF07883">
    <property type="entry name" value="Cupin_2"/>
    <property type="match status" value="1"/>
</dbReference>
<dbReference type="InterPro" id="IPR011051">
    <property type="entry name" value="RmlC_Cupin_sf"/>
</dbReference>
<organism evidence="2 3">
    <name type="scientific">Tenggerimyces flavus</name>
    <dbReference type="NCBI Taxonomy" id="1708749"/>
    <lineage>
        <taxon>Bacteria</taxon>
        <taxon>Bacillati</taxon>
        <taxon>Actinomycetota</taxon>
        <taxon>Actinomycetes</taxon>
        <taxon>Propionibacteriales</taxon>
        <taxon>Nocardioidaceae</taxon>
        <taxon>Tenggerimyces</taxon>
    </lineage>
</organism>
<dbReference type="InterPro" id="IPR013096">
    <property type="entry name" value="Cupin_2"/>
</dbReference>
<evidence type="ECO:0000259" key="1">
    <source>
        <dbReference type="Pfam" id="PF07883"/>
    </source>
</evidence>
<dbReference type="Proteomes" id="UP001595699">
    <property type="component" value="Unassembled WGS sequence"/>
</dbReference>
<dbReference type="Gene3D" id="2.60.120.10">
    <property type="entry name" value="Jelly Rolls"/>
    <property type="match status" value="1"/>
</dbReference>
<dbReference type="RefSeq" id="WP_205122123.1">
    <property type="nucleotide sequence ID" value="NZ_JAFBCM010000001.1"/>
</dbReference>
<sequence>MTVVREADRLAFELPGIQFSVYASPSLGSAGLCAWKLTVEGNFASPESHVIDTDELFMVLSGSVSVTPDGEVLKAGDAAIVSAGEPISVVNHGVEPAQLHVAIRSGFTVKGEDGSTIPTPPWAV</sequence>
<feature type="domain" description="Cupin type-2" evidence="1">
    <location>
        <begin position="43"/>
        <end position="101"/>
    </location>
</feature>
<name>A0ABV7Y3Z0_9ACTN</name>
<evidence type="ECO:0000313" key="3">
    <source>
        <dbReference type="Proteomes" id="UP001595699"/>
    </source>
</evidence>
<dbReference type="SUPFAM" id="SSF51182">
    <property type="entry name" value="RmlC-like cupins"/>
    <property type="match status" value="1"/>
</dbReference>
<gene>
    <name evidence="2" type="ORF">ACFOUW_01455</name>
</gene>
<protein>
    <submittedName>
        <fullName evidence="2">Cupin domain-containing protein</fullName>
    </submittedName>
</protein>
<dbReference type="CDD" id="cd02209">
    <property type="entry name" value="cupin_XRE_C"/>
    <property type="match status" value="1"/>
</dbReference>
<comment type="caution">
    <text evidence="2">The sequence shown here is derived from an EMBL/GenBank/DDBJ whole genome shotgun (WGS) entry which is preliminary data.</text>
</comment>
<dbReference type="InterPro" id="IPR014710">
    <property type="entry name" value="RmlC-like_jellyroll"/>
</dbReference>
<reference evidence="3" key="1">
    <citation type="journal article" date="2019" name="Int. J. Syst. Evol. Microbiol.">
        <title>The Global Catalogue of Microorganisms (GCM) 10K type strain sequencing project: providing services to taxonomists for standard genome sequencing and annotation.</title>
        <authorList>
            <consortium name="The Broad Institute Genomics Platform"/>
            <consortium name="The Broad Institute Genome Sequencing Center for Infectious Disease"/>
            <person name="Wu L."/>
            <person name="Ma J."/>
        </authorList>
    </citation>
    <scope>NUCLEOTIDE SEQUENCE [LARGE SCALE GENOMIC DNA]</scope>
    <source>
        <strain evidence="3">CGMCC 4.7241</strain>
    </source>
</reference>
<proteinExistence type="predicted"/>
<accession>A0ABV7Y3Z0</accession>
<evidence type="ECO:0000313" key="2">
    <source>
        <dbReference type="EMBL" id="MFC3759492.1"/>
    </source>
</evidence>
<dbReference type="EMBL" id="JBHRZH010000001">
    <property type="protein sequence ID" value="MFC3759492.1"/>
    <property type="molecule type" value="Genomic_DNA"/>
</dbReference>